<dbReference type="Gene3D" id="3.20.20.450">
    <property type="entry name" value="EAL domain"/>
    <property type="match status" value="1"/>
</dbReference>
<dbReference type="InterPro" id="IPR008984">
    <property type="entry name" value="SMAD_FHA_dom_sf"/>
</dbReference>
<dbReference type="EMBL" id="CP036275">
    <property type="protein sequence ID" value="QDU39133.1"/>
    <property type="molecule type" value="Genomic_DNA"/>
</dbReference>
<sequence length="400" mass="44854">MNPLLVDSDTPAPLSQADSGWFLVGCAAPGQPAQHFQISKETFTIGRRQGADLKLGSMRVSGRHAEIVSISGNLFLRDLNSTNGTFVNRKRITQPTPISPGDHIELADMEFRVEHKDPVVEATSSDSHSCMRQTIQEIDSFESEWVLTQFDELMRQRAVTPAFQPIVTFGTRETIGYEALARSSMSGLETPGTMFHTASLVNREAELSMLCRQRAVECGRLLGPENRIFVNTHPLECLRVDVLPSLKILRRNFPDVQLVVEVHERAIDDLTTFREFTAQLRDLEIELAYDDFGAGRARLLELVEVPPQFLKFDAGLIRGIHNASEHQRKLLKMLVEIARDSQTMTLAEGIETREEADVCHELGFDYAQGYYFGKPARLKRYPSGLGISDTTIRAMMEDGT</sequence>
<dbReference type="Gene3D" id="2.60.200.20">
    <property type="match status" value="1"/>
</dbReference>
<dbReference type="GO" id="GO:0071111">
    <property type="term" value="F:cyclic-guanylate-specific phosphodiesterase activity"/>
    <property type="evidence" value="ECO:0007669"/>
    <property type="project" value="UniProtKB-EC"/>
</dbReference>
<dbReference type="InterPro" id="IPR035919">
    <property type="entry name" value="EAL_sf"/>
</dbReference>
<dbReference type="EC" id="3.1.4.52" evidence="3"/>
<dbReference type="InterPro" id="IPR050706">
    <property type="entry name" value="Cyclic-di-GMP_PDE-like"/>
</dbReference>
<dbReference type="SUPFAM" id="SSF49879">
    <property type="entry name" value="SMAD/FHA domain"/>
    <property type="match status" value="1"/>
</dbReference>
<dbReference type="InterPro" id="IPR000253">
    <property type="entry name" value="FHA_dom"/>
</dbReference>
<dbReference type="CDD" id="cd01948">
    <property type="entry name" value="EAL"/>
    <property type="match status" value="1"/>
</dbReference>
<evidence type="ECO:0000259" key="1">
    <source>
        <dbReference type="PROSITE" id="PS50006"/>
    </source>
</evidence>
<dbReference type="SMART" id="SM00052">
    <property type="entry name" value="EAL"/>
    <property type="match status" value="1"/>
</dbReference>
<evidence type="ECO:0000313" key="3">
    <source>
        <dbReference type="EMBL" id="QDU39133.1"/>
    </source>
</evidence>
<dbReference type="PROSITE" id="PS50883">
    <property type="entry name" value="EAL"/>
    <property type="match status" value="1"/>
</dbReference>
<dbReference type="Pfam" id="PF00498">
    <property type="entry name" value="FHA"/>
    <property type="match status" value="1"/>
</dbReference>
<dbReference type="InterPro" id="IPR001633">
    <property type="entry name" value="EAL_dom"/>
</dbReference>
<dbReference type="Proteomes" id="UP000320496">
    <property type="component" value="Chromosome"/>
</dbReference>
<feature type="domain" description="FHA" evidence="1">
    <location>
        <begin position="43"/>
        <end position="92"/>
    </location>
</feature>
<dbReference type="SUPFAM" id="SSF141868">
    <property type="entry name" value="EAL domain-like"/>
    <property type="match status" value="1"/>
</dbReference>
<keyword evidence="4" id="KW-1185">Reference proteome</keyword>
<dbReference type="OrthoDB" id="9813903at2"/>
<dbReference type="PANTHER" id="PTHR33121">
    <property type="entry name" value="CYCLIC DI-GMP PHOSPHODIESTERASE PDEF"/>
    <property type="match status" value="1"/>
</dbReference>
<dbReference type="PROSITE" id="PS50006">
    <property type="entry name" value="FHA_DOMAIN"/>
    <property type="match status" value="1"/>
</dbReference>
<dbReference type="RefSeq" id="WP_145370348.1">
    <property type="nucleotide sequence ID" value="NZ_CP036275.1"/>
</dbReference>
<gene>
    <name evidence="3" type="primary">yfgF</name>
    <name evidence="3" type="ORF">Mal4_34680</name>
</gene>
<accession>A0A517Z9I9</accession>
<dbReference type="Pfam" id="PF00563">
    <property type="entry name" value="EAL"/>
    <property type="match status" value="1"/>
</dbReference>
<protein>
    <submittedName>
        <fullName evidence="3">Cyclic di-GMP phosphodiesterase YfgF</fullName>
        <ecNumber evidence="3">3.1.4.52</ecNumber>
    </submittedName>
</protein>
<dbReference type="KEGG" id="mri:Mal4_34680"/>
<evidence type="ECO:0000259" key="2">
    <source>
        <dbReference type="PROSITE" id="PS50883"/>
    </source>
</evidence>
<proteinExistence type="predicted"/>
<keyword evidence="3" id="KW-0378">Hydrolase</keyword>
<feature type="domain" description="EAL" evidence="2">
    <location>
        <begin position="143"/>
        <end position="389"/>
    </location>
</feature>
<dbReference type="CDD" id="cd00060">
    <property type="entry name" value="FHA"/>
    <property type="match status" value="1"/>
</dbReference>
<dbReference type="SMART" id="SM00240">
    <property type="entry name" value="FHA"/>
    <property type="match status" value="1"/>
</dbReference>
<dbReference type="AlphaFoldDB" id="A0A517Z9I9"/>
<organism evidence="3 4">
    <name type="scientific">Maioricimonas rarisocia</name>
    <dbReference type="NCBI Taxonomy" id="2528026"/>
    <lineage>
        <taxon>Bacteria</taxon>
        <taxon>Pseudomonadati</taxon>
        <taxon>Planctomycetota</taxon>
        <taxon>Planctomycetia</taxon>
        <taxon>Planctomycetales</taxon>
        <taxon>Planctomycetaceae</taxon>
        <taxon>Maioricimonas</taxon>
    </lineage>
</organism>
<evidence type="ECO:0000313" key="4">
    <source>
        <dbReference type="Proteomes" id="UP000320496"/>
    </source>
</evidence>
<dbReference type="PANTHER" id="PTHR33121:SF76">
    <property type="entry name" value="SIGNALING PROTEIN"/>
    <property type="match status" value="1"/>
</dbReference>
<reference evidence="3 4" key="1">
    <citation type="submission" date="2019-02" db="EMBL/GenBank/DDBJ databases">
        <title>Deep-cultivation of Planctomycetes and their phenomic and genomic characterization uncovers novel biology.</title>
        <authorList>
            <person name="Wiegand S."/>
            <person name="Jogler M."/>
            <person name="Boedeker C."/>
            <person name="Pinto D."/>
            <person name="Vollmers J."/>
            <person name="Rivas-Marin E."/>
            <person name="Kohn T."/>
            <person name="Peeters S.H."/>
            <person name="Heuer A."/>
            <person name="Rast P."/>
            <person name="Oberbeckmann S."/>
            <person name="Bunk B."/>
            <person name="Jeske O."/>
            <person name="Meyerdierks A."/>
            <person name="Storesund J.E."/>
            <person name="Kallscheuer N."/>
            <person name="Luecker S."/>
            <person name="Lage O.M."/>
            <person name="Pohl T."/>
            <person name="Merkel B.J."/>
            <person name="Hornburger P."/>
            <person name="Mueller R.-W."/>
            <person name="Bruemmer F."/>
            <person name="Labrenz M."/>
            <person name="Spormann A.M."/>
            <person name="Op den Camp H."/>
            <person name="Overmann J."/>
            <person name="Amann R."/>
            <person name="Jetten M.S.M."/>
            <person name="Mascher T."/>
            <person name="Medema M.H."/>
            <person name="Devos D.P."/>
            <person name="Kaster A.-K."/>
            <person name="Ovreas L."/>
            <person name="Rohde M."/>
            <person name="Galperin M.Y."/>
            <person name="Jogler C."/>
        </authorList>
    </citation>
    <scope>NUCLEOTIDE SEQUENCE [LARGE SCALE GENOMIC DNA]</scope>
    <source>
        <strain evidence="3 4">Mal4</strain>
    </source>
</reference>
<name>A0A517Z9I9_9PLAN</name>